<keyword evidence="1" id="KW-1133">Transmembrane helix</keyword>
<proteinExistence type="predicted"/>
<evidence type="ECO:0000313" key="3">
    <source>
        <dbReference type="EMBL" id="TPW28863.1"/>
    </source>
</evidence>
<dbReference type="RefSeq" id="WP_141150061.1">
    <property type="nucleotide sequence ID" value="NZ_VHLG01000011.1"/>
</dbReference>
<comment type="caution">
    <text evidence="3">The sequence shown here is derived from an EMBL/GenBank/DDBJ whole genome shotgun (WGS) entry which is preliminary data.</text>
</comment>
<dbReference type="PANTHER" id="PTHR30367:SF12">
    <property type="entry name" value="P-HYDROXYBENZOIC ACID EFFLUX PUMP SUBUNIT AAEA"/>
    <property type="match status" value="1"/>
</dbReference>
<keyword evidence="1" id="KW-0812">Transmembrane</keyword>
<dbReference type="Pfam" id="PF25917">
    <property type="entry name" value="BSH_RND"/>
    <property type="match status" value="1"/>
</dbReference>
<evidence type="ECO:0000259" key="2">
    <source>
        <dbReference type="Pfam" id="PF25917"/>
    </source>
</evidence>
<reference evidence="3 4" key="1">
    <citation type="submission" date="2019-06" db="EMBL/GenBank/DDBJ databases">
        <authorList>
            <person name="Li M."/>
        </authorList>
    </citation>
    <scope>NUCLEOTIDE SEQUENCE [LARGE SCALE GENOMIC DNA]</scope>
    <source>
        <strain evidence="3 4">BGMRC2036</strain>
    </source>
</reference>
<dbReference type="SUPFAM" id="SSF111369">
    <property type="entry name" value="HlyD-like secretion proteins"/>
    <property type="match status" value="1"/>
</dbReference>
<dbReference type="EMBL" id="VHLG01000011">
    <property type="protein sequence ID" value="TPW28863.1"/>
    <property type="molecule type" value="Genomic_DNA"/>
</dbReference>
<keyword evidence="4" id="KW-1185">Reference proteome</keyword>
<dbReference type="Gene3D" id="1.10.287.470">
    <property type="entry name" value="Helix hairpin bin"/>
    <property type="match status" value="1"/>
</dbReference>
<sequence>MLELLFCSIFTILPDYLYRRYRQNKRFGQEINLFTVWYELRWGITGCAMLTVILIATVFFFHPTSTAVTSFFRTVTILPDSPGRVTAVHVKSGDLVHDGDVIFTLDDRQQQASVDAAREKVANVEAQQVVAGQDLQAAIASVAQARSVLARIQTELDRNLGLQAKNSNAVAQQVIDTLSGQVEEAKSAIDVAIARQKAIEAHIETLLPTEKASAEASLREAEVALDKRSIRASISGRIQQFQLRPGDVVNPFVRPAGILVPEEQEGGQFIAGFGQLTAQVIHPGMIGELACASQPFAIIPMVVDSVQDVIATGQFRPTDELLDPAARTANPGSVLVRMHELYPGQAAKIPPGSACIANVYTNNHDLYDDPDIGAGKKILLHVVDTVGVLHAAILRIQVLTLPVNQLVFSGH</sequence>
<feature type="domain" description="Multidrug resistance protein MdtA-like barrel-sandwich hybrid" evidence="2">
    <location>
        <begin position="73"/>
        <end position="250"/>
    </location>
</feature>
<evidence type="ECO:0000313" key="4">
    <source>
        <dbReference type="Proteomes" id="UP000318801"/>
    </source>
</evidence>
<dbReference type="AlphaFoldDB" id="A0A506U3A4"/>
<protein>
    <submittedName>
        <fullName evidence="3">HlyD family secretion protein</fullName>
    </submittedName>
</protein>
<dbReference type="InterPro" id="IPR058625">
    <property type="entry name" value="MdtA-like_BSH"/>
</dbReference>
<keyword evidence="1" id="KW-0472">Membrane</keyword>
<dbReference type="InterPro" id="IPR050393">
    <property type="entry name" value="MFP_Efflux_Pump"/>
</dbReference>
<accession>A0A506U3A4</accession>
<dbReference type="PANTHER" id="PTHR30367">
    <property type="entry name" value="P-HYDROXYBENZOIC ACID EFFLUX PUMP SUBUNIT AAEA-RELATED"/>
    <property type="match status" value="1"/>
</dbReference>
<dbReference type="Gene3D" id="2.40.50.100">
    <property type="match status" value="1"/>
</dbReference>
<evidence type="ECO:0000256" key="1">
    <source>
        <dbReference type="SAM" id="Phobius"/>
    </source>
</evidence>
<dbReference type="OrthoDB" id="7929252at2"/>
<gene>
    <name evidence="3" type="ORF">FJU08_16165</name>
</gene>
<name>A0A506U3A4_9HYPH</name>
<feature type="transmembrane region" description="Helical" evidence="1">
    <location>
        <begin position="42"/>
        <end position="61"/>
    </location>
</feature>
<dbReference type="Proteomes" id="UP000318801">
    <property type="component" value="Unassembled WGS sequence"/>
</dbReference>
<organism evidence="3 4">
    <name type="scientific">Martelella alba</name>
    <dbReference type="NCBI Taxonomy" id="2590451"/>
    <lineage>
        <taxon>Bacteria</taxon>
        <taxon>Pseudomonadati</taxon>
        <taxon>Pseudomonadota</taxon>
        <taxon>Alphaproteobacteria</taxon>
        <taxon>Hyphomicrobiales</taxon>
        <taxon>Aurantimonadaceae</taxon>
        <taxon>Martelella</taxon>
    </lineage>
</organism>